<sequence>MSKGPCKREKEKQDQGLSIKETYLQVRDNLGLPNTPELCDINGIQSLGCNLPASRDGCKGCTIGRLKNEHNRQSR</sequence>
<proteinExistence type="predicted"/>
<evidence type="ECO:0000313" key="1">
    <source>
        <dbReference type="EMBL" id="KKK51784.1"/>
    </source>
</evidence>
<organism evidence="1">
    <name type="scientific">marine sediment metagenome</name>
    <dbReference type="NCBI Taxonomy" id="412755"/>
    <lineage>
        <taxon>unclassified sequences</taxon>
        <taxon>metagenomes</taxon>
        <taxon>ecological metagenomes</taxon>
    </lineage>
</organism>
<dbReference type="EMBL" id="LAZR01067340">
    <property type="protein sequence ID" value="KKK51784.1"/>
    <property type="molecule type" value="Genomic_DNA"/>
</dbReference>
<gene>
    <name evidence="1" type="ORF">LCGC14_3111470</name>
</gene>
<reference evidence="1" key="1">
    <citation type="journal article" date="2015" name="Nature">
        <title>Complex archaea that bridge the gap between prokaryotes and eukaryotes.</title>
        <authorList>
            <person name="Spang A."/>
            <person name="Saw J.H."/>
            <person name="Jorgensen S.L."/>
            <person name="Zaremba-Niedzwiedzka K."/>
            <person name="Martijn J."/>
            <person name="Lind A.E."/>
            <person name="van Eijk R."/>
            <person name="Schleper C."/>
            <person name="Guy L."/>
            <person name="Ettema T.J."/>
        </authorList>
    </citation>
    <scope>NUCLEOTIDE SEQUENCE</scope>
</reference>
<name>A0A0F8YCA8_9ZZZZ</name>
<protein>
    <submittedName>
        <fullName evidence="1">Uncharacterized protein</fullName>
    </submittedName>
</protein>
<accession>A0A0F8YCA8</accession>
<dbReference type="AlphaFoldDB" id="A0A0F8YCA8"/>
<comment type="caution">
    <text evidence="1">The sequence shown here is derived from an EMBL/GenBank/DDBJ whole genome shotgun (WGS) entry which is preliminary data.</text>
</comment>